<organism evidence="1 2">
    <name type="scientific">Streptomyces yatensis</name>
    <dbReference type="NCBI Taxonomy" id="155177"/>
    <lineage>
        <taxon>Bacteria</taxon>
        <taxon>Bacillati</taxon>
        <taxon>Actinomycetota</taxon>
        <taxon>Actinomycetes</taxon>
        <taxon>Kitasatosporales</taxon>
        <taxon>Streptomycetaceae</taxon>
        <taxon>Streptomyces</taxon>
        <taxon>Streptomyces violaceusniger group</taxon>
    </lineage>
</organism>
<gene>
    <name evidence="1" type="ORF">GCM10009680_59060</name>
</gene>
<accession>A0ABP4URF5</accession>
<proteinExistence type="predicted"/>
<dbReference type="RefSeq" id="WP_211124809.1">
    <property type="nucleotide sequence ID" value="NZ_BAAALR010000068.1"/>
</dbReference>
<reference evidence="2" key="1">
    <citation type="journal article" date="2019" name="Int. J. Syst. Evol. Microbiol.">
        <title>The Global Catalogue of Microorganisms (GCM) 10K type strain sequencing project: providing services to taxonomists for standard genome sequencing and annotation.</title>
        <authorList>
            <consortium name="The Broad Institute Genomics Platform"/>
            <consortium name="The Broad Institute Genome Sequencing Center for Infectious Disease"/>
            <person name="Wu L."/>
            <person name="Ma J."/>
        </authorList>
    </citation>
    <scope>NUCLEOTIDE SEQUENCE [LARGE SCALE GENOMIC DNA]</scope>
    <source>
        <strain evidence="2">JCM 13244</strain>
    </source>
</reference>
<evidence type="ECO:0000313" key="1">
    <source>
        <dbReference type="EMBL" id="GAA1710366.1"/>
    </source>
</evidence>
<protein>
    <submittedName>
        <fullName evidence="1">Uncharacterized protein</fullName>
    </submittedName>
</protein>
<dbReference type="Proteomes" id="UP001499947">
    <property type="component" value="Unassembled WGS sequence"/>
</dbReference>
<dbReference type="EMBL" id="BAAALR010000068">
    <property type="protein sequence ID" value="GAA1710366.1"/>
    <property type="molecule type" value="Genomic_DNA"/>
</dbReference>
<comment type="caution">
    <text evidence="1">The sequence shown here is derived from an EMBL/GenBank/DDBJ whole genome shotgun (WGS) entry which is preliminary data.</text>
</comment>
<evidence type="ECO:0000313" key="2">
    <source>
        <dbReference type="Proteomes" id="UP001499947"/>
    </source>
</evidence>
<name>A0ABP4URF5_9ACTN</name>
<sequence>MISRILARRRLEIVYHAAWFSHPIGKRPIGPRPMVGLHRLPDPDCPTCEGDGSVMIRSAWDPEEPDFEDCHCAPFLPLVTLWLPKWADTTRFRRRNRPGYSDEPPF</sequence>
<keyword evidence="2" id="KW-1185">Reference proteome</keyword>